<gene>
    <name evidence="8" type="ORF">A3F08_01125</name>
</gene>
<feature type="domain" description="Radical SAM core" evidence="7">
    <location>
        <begin position="299"/>
        <end position="546"/>
    </location>
</feature>
<dbReference type="InterPro" id="IPR036724">
    <property type="entry name" value="Cobalamin-bd_sf"/>
</dbReference>
<sequence length="627" mass="70988">MKRSILCLLLVIIVVINLSVETSYRLELQGFDPSGRNTETIAELSSGAVVRLDDGERQVIEGNISAVIHQRAETGWHVYELQPKCHQRIVFGKSRAKKAESFFSLACLNFVARKRTKILLFSPELLERTYPGRPPIYYLSSILKRKGFDVLTVDVDIVGRKKLIELLKESKPDIIGGTSLSIQINEAMELMKLAKMICPEALTILGGNHATAAGEYLYPIHSQYLDMAVIGEGLTTITAVAEAIESQKWEEQRGEIPGLMQWDGSKIVKNVSAGAENPNSFIPDLPYNPLYNFLIFNKDDGQPRRTCQIMTAFGCKNACFFCFNSTNLRGECNRVKRRMNLGTIDNFLRDASKLGYEAVYFDDDTFTRDGNYALEIAKMCMKHGLIFGCHTRPDCENEEIIRALAENGCRYMFSGLESTVPEILLAANKTKDPIGYREAYLHSFHLKNKYKIPVSAFMIHGMPRLVNDGIIRWYEPDRIEDSRQSIEFAVYELDPTYLSMNVLRFLPGTPFAFANSFEFMRPVDGLLHGGYFDRKWLEENGKSDPRSLHPILRAFEGSGSPIPVHMTPRRCYEILTIAVKTINSKNAKYGANQTILVVDPWFEHKYLKKKITGNIVSYELAPFEAIS</sequence>
<evidence type="ECO:0000313" key="9">
    <source>
        <dbReference type="Proteomes" id="UP000176451"/>
    </source>
</evidence>
<dbReference type="GO" id="GO:0051536">
    <property type="term" value="F:iron-sulfur cluster binding"/>
    <property type="evidence" value="ECO:0007669"/>
    <property type="project" value="UniProtKB-KW"/>
</dbReference>
<dbReference type="GO" id="GO:0003824">
    <property type="term" value="F:catalytic activity"/>
    <property type="evidence" value="ECO:0007669"/>
    <property type="project" value="InterPro"/>
</dbReference>
<dbReference type="Pfam" id="PF04055">
    <property type="entry name" value="Radical_SAM"/>
    <property type="match status" value="1"/>
</dbReference>
<dbReference type="GO" id="GO:0031419">
    <property type="term" value="F:cobalamin binding"/>
    <property type="evidence" value="ECO:0007669"/>
    <property type="project" value="InterPro"/>
</dbReference>
<dbReference type="SUPFAM" id="SSF52242">
    <property type="entry name" value="Cobalamin (vitamin B12)-binding domain"/>
    <property type="match status" value="1"/>
</dbReference>
<evidence type="ECO:0000259" key="6">
    <source>
        <dbReference type="PROSITE" id="PS51332"/>
    </source>
</evidence>
<dbReference type="InterPro" id="IPR007197">
    <property type="entry name" value="rSAM"/>
</dbReference>
<dbReference type="Proteomes" id="UP000176451">
    <property type="component" value="Unassembled WGS sequence"/>
</dbReference>
<accession>A0A1F5EDV3</accession>
<evidence type="ECO:0000313" key="8">
    <source>
        <dbReference type="EMBL" id="OGD65627.1"/>
    </source>
</evidence>
<dbReference type="Gene3D" id="3.40.50.280">
    <property type="entry name" value="Cobalamin-binding domain"/>
    <property type="match status" value="1"/>
</dbReference>
<dbReference type="STRING" id="1797469.A3F08_01125"/>
<protein>
    <submittedName>
        <fullName evidence="8">Uncharacterized protein</fullName>
    </submittedName>
</protein>
<evidence type="ECO:0000256" key="3">
    <source>
        <dbReference type="ARBA" id="ARBA00022723"/>
    </source>
</evidence>
<dbReference type="PANTHER" id="PTHR43409">
    <property type="entry name" value="ANAEROBIC MAGNESIUM-PROTOPORPHYRIN IX MONOMETHYL ESTER CYCLASE-RELATED"/>
    <property type="match status" value="1"/>
</dbReference>
<keyword evidence="4" id="KW-0408">Iron</keyword>
<dbReference type="PROSITE" id="PS51918">
    <property type="entry name" value="RADICAL_SAM"/>
    <property type="match status" value="1"/>
</dbReference>
<comment type="cofactor">
    <cofactor evidence="1">
        <name>[4Fe-4S] cluster</name>
        <dbReference type="ChEBI" id="CHEBI:49883"/>
    </cofactor>
</comment>
<dbReference type="AlphaFoldDB" id="A0A1F5EDV3"/>
<dbReference type="SFLD" id="SFLDS00029">
    <property type="entry name" value="Radical_SAM"/>
    <property type="match status" value="1"/>
</dbReference>
<dbReference type="InterPro" id="IPR058240">
    <property type="entry name" value="rSAM_sf"/>
</dbReference>
<dbReference type="SMART" id="SM00729">
    <property type="entry name" value="Elp3"/>
    <property type="match status" value="1"/>
</dbReference>
<dbReference type="InterPro" id="IPR006158">
    <property type="entry name" value="Cobalamin-bd"/>
</dbReference>
<dbReference type="Gene3D" id="3.20.20.70">
    <property type="entry name" value="Aldolase class I"/>
    <property type="match status" value="1"/>
</dbReference>
<dbReference type="PROSITE" id="PS51332">
    <property type="entry name" value="B12_BINDING"/>
    <property type="match status" value="1"/>
</dbReference>
<dbReference type="SFLD" id="SFLDG01082">
    <property type="entry name" value="B12-binding_domain_containing"/>
    <property type="match status" value="1"/>
</dbReference>
<proteinExistence type="predicted"/>
<dbReference type="InterPro" id="IPR006638">
    <property type="entry name" value="Elp3/MiaA/NifB-like_rSAM"/>
</dbReference>
<evidence type="ECO:0000256" key="5">
    <source>
        <dbReference type="ARBA" id="ARBA00023014"/>
    </source>
</evidence>
<name>A0A1F5EDV3_9BACT</name>
<dbReference type="Pfam" id="PF02310">
    <property type="entry name" value="B12-binding"/>
    <property type="match status" value="1"/>
</dbReference>
<dbReference type="GO" id="GO:0046872">
    <property type="term" value="F:metal ion binding"/>
    <property type="evidence" value="ECO:0007669"/>
    <property type="project" value="UniProtKB-KW"/>
</dbReference>
<evidence type="ECO:0000256" key="1">
    <source>
        <dbReference type="ARBA" id="ARBA00001966"/>
    </source>
</evidence>
<dbReference type="InterPro" id="IPR013785">
    <property type="entry name" value="Aldolase_TIM"/>
</dbReference>
<reference evidence="8 9" key="1">
    <citation type="journal article" date="2016" name="Nat. Commun.">
        <title>Thousands of microbial genomes shed light on interconnected biogeochemical processes in an aquifer system.</title>
        <authorList>
            <person name="Anantharaman K."/>
            <person name="Brown C.T."/>
            <person name="Hug L.A."/>
            <person name="Sharon I."/>
            <person name="Castelle C.J."/>
            <person name="Probst A.J."/>
            <person name="Thomas B.C."/>
            <person name="Singh A."/>
            <person name="Wilkins M.J."/>
            <person name="Karaoz U."/>
            <person name="Brodie E.L."/>
            <person name="Williams K.H."/>
            <person name="Hubbard S.S."/>
            <person name="Banfield J.F."/>
        </authorList>
    </citation>
    <scope>NUCLEOTIDE SEQUENCE [LARGE SCALE GENOMIC DNA]</scope>
</reference>
<dbReference type="InterPro" id="IPR051198">
    <property type="entry name" value="BchE-like"/>
</dbReference>
<evidence type="ECO:0000256" key="2">
    <source>
        <dbReference type="ARBA" id="ARBA00022691"/>
    </source>
</evidence>
<evidence type="ECO:0000259" key="7">
    <source>
        <dbReference type="PROSITE" id="PS51918"/>
    </source>
</evidence>
<keyword evidence="5" id="KW-0411">Iron-sulfur</keyword>
<dbReference type="EMBL" id="MEZV01000055">
    <property type="protein sequence ID" value="OGD65627.1"/>
    <property type="molecule type" value="Genomic_DNA"/>
</dbReference>
<organism evidence="8 9">
    <name type="scientific">Candidatus Berkelbacteria bacterium RIFCSPHIGHO2_12_FULL_36_9</name>
    <dbReference type="NCBI Taxonomy" id="1797469"/>
    <lineage>
        <taxon>Bacteria</taxon>
        <taxon>Candidatus Berkelbacteria</taxon>
    </lineage>
</organism>
<comment type="caution">
    <text evidence="8">The sequence shown here is derived from an EMBL/GenBank/DDBJ whole genome shotgun (WGS) entry which is preliminary data.</text>
</comment>
<keyword evidence="3" id="KW-0479">Metal-binding</keyword>
<dbReference type="PANTHER" id="PTHR43409:SF7">
    <property type="entry name" value="BLL1977 PROTEIN"/>
    <property type="match status" value="1"/>
</dbReference>
<keyword evidence="2" id="KW-0949">S-adenosyl-L-methionine</keyword>
<dbReference type="SUPFAM" id="SSF102114">
    <property type="entry name" value="Radical SAM enzymes"/>
    <property type="match status" value="1"/>
</dbReference>
<feature type="domain" description="B12-binding" evidence="6">
    <location>
        <begin position="115"/>
        <end position="251"/>
    </location>
</feature>
<evidence type="ECO:0000256" key="4">
    <source>
        <dbReference type="ARBA" id="ARBA00023004"/>
    </source>
</evidence>